<evidence type="ECO:0000259" key="6">
    <source>
        <dbReference type="Pfam" id="PF00326"/>
    </source>
</evidence>
<dbReference type="AlphaFoldDB" id="A0A4Q7PG83"/>
<organism evidence="8 9">
    <name type="scientific">Aquimarina brevivitae</name>
    <dbReference type="NCBI Taxonomy" id="323412"/>
    <lineage>
        <taxon>Bacteria</taxon>
        <taxon>Pseudomonadati</taxon>
        <taxon>Bacteroidota</taxon>
        <taxon>Flavobacteriia</taxon>
        <taxon>Flavobacteriales</taxon>
        <taxon>Flavobacteriaceae</taxon>
        <taxon>Aquimarina</taxon>
    </lineage>
</organism>
<dbReference type="Gene3D" id="3.40.50.1820">
    <property type="entry name" value="alpha/beta hydrolase"/>
    <property type="match status" value="1"/>
</dbReference>
<proteinExistence type="predicted"/>
<dbReference type="Gene3D" id="2.130.10.120">
    <property type="entry name" value="Prolyl oligopeptidase, N-terminal domain"/>
    <property type="match status" value="1"/>
</dbReference>
<dbReference type="OrthoDB" id="9801421at2"/>
<evidence type="ECO:0000256" key="2">
    <source>
        <dbReference type="ARBA" id="ARBA00011897"/>
    </source>
</evidence>
<sequence>MQNSLIFFLLIVSFNCNSQNINDTLKLSDLEDRYEYLENLSDSANISWIKNQNEISSQNLNRINNRNRLINLQENFGGTSGDKIIDVTITQEKSFFYLKRKTNEDYYKIYYRKNIESDDEVLFDPKVINENYYVNYYKPSWDFSKIVIGLAEKGKEVSEIRFYNIKDKKLSNDILYNAVPSYGGIYWLQDNSGVTYLQITNPEAKDIFINTEVMIYRFNDEPKVLFSKNKNSSLEFKPEDIPVVMINGEEDKLILAAKAGASIYHDYYYVESKTFNDSTNSWKPLFKKEDKVMSYDQTGDYMIFLTSKNASNFKICKVDLKNPDLDKSSVLVDEIPNEVIKSFKITNKGIVFTTVKNGVEAKLFIRKNNGQISQIETPIPAGKIKLKSLGKDSDYLEVTIEGWLNTSKRFVYNFNTEMFAEANLVSKEIDTFVNDLRVEEIEITAHDGAKVPLSLIYNKNIVKNRDNRVFMVAYGSYGATISPTFSDKVMTWVHEGGIYAIAHVRGGGAKGDMWYKGGYKETKPNTWKDLIACTEYLIEEKYTASNKVAINGASAGAIAIGRAMTERPDLFAASIINVGFLNTIKLETDSNGANNTKEFGTIKNQDEFKWLLEMDSFHHLEENIKYPGTLLTAGLNDKRVPAWDSLKFYAKLKNYNSSDNPILLKVDFGTGHGNANSKNKRILNNTDVLAFALWQTGHPDYQIINN</sequence>
<feature type="domain" description="Peptidase S9A N-terminal" evidence="7">
    <location>
        <begin position="20"/>
        <end position="416"/>
    </location>
</feature>
<dbReference type="Proteomes" id="UP000292262">
    <property type="component" value="Unassembled WGS sequence"/>
</dbReference>
<gene>
    <name evidence="8" type="ORF">EV197_0365</name>
</gene>
<dbReference type="InterPro" id="IPR001375">
    <property type="entry name" value="Peptidase_S9_cat"/>
</dbReference>
<evidence type="ECO:0000313" key="8">
    <source>
        <dbReference type="EMBL" id="RZS99157.1"/>
    </source>
</evidence>
<comment type="catalytic activity">
    <reaction evidence="1">
        <text>Hydrolysis of Pro-|-Xaa &gt;&gt; Ala-|-Xaa in oligopeptides.</text>
        <dbReference type="EC" id="3.4.21.26"/>
    </reaction>
</comment>
<accession>A0A4Q7PG83</accession>
<dbReference type="SUPFAM" id="SSF53474">
    <property type="entry name" value="alpha/beta-Hydrolases"/>
    <property type="match status" value="1"/>
</dbReference>
<feature type="domain" description="Peptidase S9 prolyl oligopeptidase catalytic" evidence="6">
    <location>
        <begin position="484"/>
        <end position="697"/>
    </location>
</feature>
<keyword evidence="9" id="KW-1185">Reference proteome</keyword>
<dbReference type="InterPro" id="IPR023302">
    <property type="entry name" value="Pept_S9A_N"/>
</dbReference>
<dbReference type="InterPro" id="IPR002470">
    <property type="entry name" value="Peptidase_S9A"/>
</dbReference>
<dbReference type="GO" id="GO:0004252">
    <property type="term" value="F:serine-type endopeptidase activity"/>
    <property type="evidence" value="ECO:0007669"/>
    <property type="project" value="UniProtKB-EC"/>
</dbReference>
<dbReference type="SUPFAM" id="SSF50993">
    <property type="entry name" value="Peptidase/esterase 'gauge' domain"/>
    <property type="match status" value="1"/>
</dbReference>
<evidence type="ECO:0000313" key="9">
    <source>
        <dbReference type="Proteomes" id="UP000292262"/>
    </source>
</evidence>
<dbReference type="PANTHER" id="PTHR42881:SF2">
    <property type="entry name" value="PROLYL ENDOPEPTIDASE"/>
    <property type="match status" value="1"/>
</dbReference>
<comment type="caution">
    <text evidence="8">The sequence shown here is derived from an EMBL/GenBank/DDBJ whole genome shotgun (WGS) entry which is preliminary data.</text>
</comment>
<dbReference type="EMBL" id="SGXE01000001">
    <property type="protein sequence ID" value="RZS99157.1"/>
    <property type="molecule type" value="Genomic_DNA"/>
</dbReference>
<evidence type="ECO:0000256" key="4">
    <source>
        <dbReference type="ARBA" id="ARBA00022801"/>
    </source>
</evidence>
<evidence type="ECO:0000256" key="3">
    <source>
        <dbReference type="ARBA" id="ARBA00022670"/>
    </source>
</evidence>
<dbReference type="Pfam" id="PF00326">
    <property type="entry name" value="Peptidase_S9"/>
    <property type="match status" value="1"/>
</dbReference>
<dbReference type="PANTHER" id="PTHR42881">
    <property type="entry name" value="PROLYL ENDOPEPTIDASE"/>
    <property type="match status" value="1"/>
</dbReference>
<evidence type="ECO:0000259" key="7">
    <source>
        <dbReference type="Pfam" id="PF02897"/>
    </source>
</evidence>
<reference evidence="8 9" key="1">
    <citation type="submission" date="2019-02" db="EMBL/GenBank/DDBJ databases">
        <title>Genomic Encyclopedia of Type Strains, Phase IV (KMG-IV): sequencing the most valuable type-strain genomes for metagenomic binning, comparative biology and taxonomic classification.</title>
        <authorList>
            <person name="Goeker M."/>
        </authorList>
    </citation>
    <scope>NUCLEOTIDE SEQUENCE [LARGE SCALE GENOMIC DNA]</scope>
    <source>
        <strain evidence="8 9">DSM 17196</strain>
    </source>
</reference>
<keyword evidence="3" id="KW-0645">Protease</keyword>
<dbReference type="InterPro" id="IPR029058">
    <property type="entry name" value="AB_hydrolase_fold"/>
</dbReference>
<protein>
    <recommendedName>
        <fullName evidence="2">prolyl oligopeptidase</fullName>
        <ecNumber evidence="2">3.4.21.26</ecNumber>
    </recommendedName>
</protein>
<dbReference type="RefSeq" id="WP_130285014.1">
    <property type="nucleotide sequence ID" value="NZ_SGXE01000001.1"/>
</dbReference>
<dbReference type="GO" id="GO:0006508">
    <property type="term" value="P:proteolysis"/>
    <property type="evidence" value="ECO:0007669"/>
    <property type="project" value="UniProtKB-KW"/>
</dbReference>
<keyword evidence="4" id="KW-0378">Hydrolase</keyword>
<dbReference type="PRINTS" id="PR00862">
    <property type="entry name" value="PROLIGOPTASE"/>
</dbReference>
<keyword evidence="5" id="KW-0720">Serine protease</keyword>
<name>A0A4Q7PG83_9FLAO</name>
<dbReference type="InterPro" id="IPR051167">
    <property type="entry name" value="Prolyl_oligopep/macrocyclase"/>
</dbReference>
<dbReference type="GO" id="GO:0005829">
    <property type="term" value="C:cytosol"/>
    <property type="evidence" value="ECO:0007669"/>
    <property type="project" value="TreeGrafter"/>
</dbReference>
<dbReference type="Pfam" id="PF02897">
    <property type="entry name" value="Peptidase_S9_N"/>
    <property type="match status" value="1"/>
</dbReference>
<evidence type="ECO:0000256" key="5">
    <source>
        <dbReference type="ARBA" id="ARBA00022825"/>
    </source>
</evidence>
<dbReference type="EC" id="3.4.21.26" evidence="2"/>
<dbReference type="GO" id="GO:0070012">
    <property type="term" value="F:oligopeptidase activity"/>
    <property type="evidence" value="ECO:0007669"/>
    <property type="project" value="TreeGrafter"/>
</dbReference>
<evidence type="ECO:0000256" key="1">
    <source>
        <dbReference type="ARBA" id="ARBA00001070"/>
    </source>
</evidence>